<protein>
    <submittedName>
        <fullName evidence="1">Uncharacterized protein</fullName>
    </submittedName>
</protein>
<dbReference type="Proteomes" id="UP000198956">
    <property type="component" value="Unassembled WGS sequence"/>
</dbReference>
<reference evidence="1 2" key="1">
    <citation type="submission" date="2016-10" db="EMBL/GenBank/DDBJ databases">
        <authorList>
            <person name="de Groot N.N."/>
        </authorList>
    </citation>
    <scope>NUCLEOTIDE SEQUENCE [LARGE SCALE GENOMIC DNA]</scope>
    <source>
        <strain evidence="1 2">L 420-91</strain>
    </source>
</reference>
<evidence type="ECO:0000313" key="1">
    <source>
        <dbReference type="EMBL" id="SDG73708.1"/>
    </source>
</evidence>
<dbReference type="RefSeq" id="WP_091259688.1">
    <property type="nucleotide sequence ID" value="NZ_FNDE01000002.1"/>
</dbReference>
<proteinExistence type="predicted"/>
<organism evidence="1 2">
    <name type="scientific">Aneurinibacillus thermoaerophilus</name>
    <dbReference type="NCBI Taxonomy" id="143495"/>
    <lineage>
        <taxon>Bacteria</taxon>
        <taxon>Bacillati</taxon>
        <taxon>Bacillota</taxon>
        <taxon>Bacilli</taxon>
        <taxon>Bacillales</taxon>
        <taxon>Paenibacillaceae</taxon>
        <taxon>Aneurinibacillus group</taxon>
        <taxon>Aneurinibacillus</taxon>
    </lineage>
</organism>
<dbReference type="EMBL" id="FNDE01000002">
    <property type="protein sequence ID" value="SDG73708.1"/>
    <property type="molecule type" value="Genomic_DNA"/>
</dbReference>
<evidence type="ECO:0000313" key="2">
    <source>
        <dbReference type="Proteomes" id="UP000198956"/>
    </source>
</evidence>
<dbReference type="AlphaFoldDB" id="A0A1G7WPB0"/>
<accession>A0A1G7WPB0</accession>
<sequence length="128" mass="15390">MSYIYNKLDFNELADLTFLDKKGELHIKCFCYNEENEKIGVIVQQVLKNNTTKEYYLTNLQYANLKNDFYIDDLPQAATLLEQHYPFYYRFNRINGLFMFTFFDHDGNFLLHVDCTEEEKNYLIGHLL</sequence>
<name>A0A1G7WPB0_ANETH</name>
<gene>
    <name evidence="1" type="ORF">SAMN04489735_100239</name>
</gene>